<dbReference type="PANTHER" id="PTHR45885">
    <property type="entry name" value="CELL DIVISION CYCLE 5-LIKE PROTEIN"/>
    <property type="match status" value="1"/>
</dbReference>
<reference evidence="14 15" key="1">
    <citation type="submission" date="2018-10" db="EMBL/GenBank/DDBJ databases">
        <title>Complete genome sequence of Malassezia restricta CBS 7877.</title>
        <authorList>
            <person name="Morand S.C."/>
            <person name="Bertignac M."/>
            <person name="Iltis A."/>
            <person name="Kolder I."/>
            <person name="Pirovano W."/>
            <person name="Jourdain R."/>
            <person name="Clavaud C."/>
        </authorList>
    </citation>
    <scope>NUCLEOTIDE SEQUENCE [LARGE SCALE GENOMIC DNA]</scope>
    <source>
        <strain evidence="14 15">CBS 7877</strain>
    </source>
</reference>
<dbReference type="InterPro" id="IPR001005">
    <property type="entry name" value="SANT/Myb"/>
</dbReference>
<dbReference type="InterPro" id="IPR017930">
    <property type="entry name" value="Myb_dom"/>
</dbReference>
<sequence>MVRVVKGGVWKNTEDEILKAAVSKYGMNQWARISSLLVRKTPKQCKARWYEWLDPSIKKIEWSREEDEKLLHMAKLMPTQWRTIAPIVGRTATQCLERYQQLLDDADAHESGLGLAGPGAEAAPSADQVLKLRPGEIDPDPESRPAKPDPVDMDEDEKEMLSEARARLANTEGKKAKRKARERALDEARRLSTLQKRRELRAAGIVGKGRDKAKGIDYNAEIPFEKQPLPGFYDTSAEAAKTYEEPMRRTLLQMEPGPQPTDEEAKRKRDKAMNKPSRHEEALRRMQEADKVSKRRKLMLPHAQVSEADMEQIIKLGHAGEEARALVEHGESATEGLLGTYTPIERPAPDATPARAPVADALVREARELHARTVTQTPLLGDENVPMPSTARPSEPASTPAATPYRDALGLNDGSATPRDAKMQARIAKRQLAARLAALPAPKNDFDIVVDEPPVPEPIVHDDVEEDAAVRDARLAQEAAEERERAWARRTQVVQRALPRPVDVNPHQLEVLLASLRASDDEAQRLVDHEVVQLMAQDARVFPLPGSRNVGGQTSALWPVPDTYLAQARALVEAETLHATEPSEPVDMPEAWAPDGTRVFRDTLSREAYIQGAKQRLEVLRAKMNDAATQALKSEKLLSKLLGGYQARSRRLGGQVTEAAAKHVDMCVRISALERLASSEPAAGQERLERIAADVARLSAIERMAQGEHKELQEQRAAAQEAWDEIQTELDMRRAEAALLA</sequence>
<keyword evidence="2" id="KW-0507">mRNA processing</keyword>
<feature type="region of interest" description="Disordered" evidence="11">
    <location>
        <begin position="379"/>
        <end position="406"/>
    </location>
</feature>
<dbReference type="GO" id="GO:0005681">
    <property type="term" value="C:spliceosomal complex"/>
    <property type="evidence" value="ECO:0007669"/>
    <property type="project" value="UniProtKB-KW"/>
</dbReference>
<evidence type="ECO:0000256" key="2">
    <source>
        <dbReference type="ARBA" id="ARBA00022664"/>
    </source>
</evidence>
<evidence type="ECO:0000313" key="15">
    <source>
        <dbReference type="Proteomes" id="UP000269793"/>
    </source>
</evidence>
<dbReference type="InterPro" id="IPR009057">
    <property type="entry name" value="Homeodomain-like_sf"/>
</dbReference>
<keyword evidence="15" id="KW-1185">Reference proteome</keyword>
<dbReference type="OrthoDB" id="1410009at2759"/>
<keyword evidence="3" id="KW-0747">Spliceosome</keyword>
<keyword evidence="4" id="KW-0677">Repeat</keyword>
<dbReference type="PROSITE" id="PS51294">
    <property type="entry name" value="HTH_MYB"/>
    <property type="match status" value="2"/>
</dbReference>
<dbReference type="Proteomes" id="UP000269793">
    <property type="component" value="Chromosome V"/>
</dbReference>
<dbReference type="VEuPathDB" id="FungiDB:DNF11_3022"/>
<evidence type="ECO:0000256" key="6">
    <source>
        <dbReference type="ARBA" id="ARBA00023187"/>
    </source>
</evidence>
<dbReference type="GO" id="GO:0003677">
    <property type="term" value="F:DNA binding"/>
    <property type="evidence" value="ECO:0007669"/>
    <property type="project" value="UniProtKB-KW"/>
</dbReference>
<evidence type="ECO:0000256" key="9">
    <source>
        <dbReference type="ARBA" id="ARBA00069095"/>
    </source>
</evidence>
<dbReference type="AlphaFoldDB" id="A0A3G2S9H0"/>
<dbReference type="GO" id="GO:0000974">
    <property type="term" value="C:Prp19 complex"/>
    <property type="evidence" value="ECO:0007669"/>
    <property type="project" value="InterPro"/>
</dbReference>
<feature type="domain" description="Myb-like" evidence="12">
    <location>
        <begin position="6"/>
        <end position="53"/>
    </location>
</feature>
<keyword evidence="5" id="KW-0238">DNA-binding</keyword>
<evidence type="ECO:0000256" key="5">
    <source>
        <dbReference type="ARBA" id="ARBA00023125"/>
    </source>
</evidence>
<keyword evidence="7" id="KW-0539">Nucleus</keyword>
<dbReference type="SMART" id="SM00717">
    <property type="entry name" value="SANT"/>
    <property type="match status" value="2"/>
</dbReference>
<evidence type="ECO:0000256" key="4">
    <source>
        <dbReference type="ARBA" id="ARBA00022737"/>
    </source>
</evidence>
<evidence type="ECO:0000256" key="7">
    <source>
        <dbReference type="ARBA" id="ARBA00023242"/>
    </source>
</evidence>
<dbReference type="InterPro" id="IPR047242">
    <property type="entry name" value="CDC5L/Cef1"/>
</dbReference>
<organism evidence="14 15">
    <name type="scientific">Malassezia restricta (strain ATCC 96810 / NBRC 103918 / CBS 7877)</name>
    <name type="common">Seborrheic dermatitis infection agent</name>
    <dbReference type="NCBI Taxonomy" id="425264"/>
    <lineage>
        <taxon>Eukaryota</taxon>
        <taxon>Fungi</taxon>
        <taxon>Dikarya</taxon>
        <taxon>Basidiomycota</taxon>
        <taxon>Ustilaginomycotina</taxon>
        <taxon>Malasseziomycetes</taxon>
        <taxon>Malasseziales</taxon>
        <taxon>Malasseziaceae</taxon>
        <taxon>Malassezia</taxon>
    </lineage>
</organism>
<feature type="compositionally biased region" description="Basic and acidic residues" evidence="11">
    <location>
        <begin position="133"/>
        <end position="150"/>
    </location>
</feature>
<dbReference type="InterPro" id="IPR047240">
    <property type="entry name" value="SANT_CDC5L_II"/>
</dbReference>
<feature type="domain" description="HTH myb-type" evidence="13">
    <location>
        <begin position="1"/>
        <end position="57"/>
    </location>
</feature>
<feature type="region of interest" description="Disordered" evidence="11">
    <location>
        <begin position="133"/>
        <end position="160"/>
    </location>
</feature>
<evidence type="ECO:0000259" key="13">
    <source>
        <dbReference type="PROSITE" id="PS51294"/>
    </source>
</evidence>
<feature type="domain" description="HTH myb-type" evidence="13">
    <location>
        <begin position="58"/>
        <end position="107"/>
    </location>
</feature>
<dbReference type="PANTHER" id="PTHR45885:SF1">
    <property type="entry name" value="CELL DIVISION CYCLE 5-LIKE PROTEIN"/>
    <property type="match status" value="1"/>
</dbReference>
<proteinExistence type="inferred from homology"/>
<evidence type="ECO:0000256" key="10">
    <source>
        <dbReference type="SAM" id="Coils"/>
    </source>
</evidence>
<name>A0A3G2S9H0_MALR7</name>
<feature type="coiled-coil region" evidence="10">
    <location>
        <begin position="702"/>
        <end position="729"/>
    </location>
</feature>
<evidence type="ECO:0000256" key="3">
    <source>
        <dbReference type="ARBA" id="ARBA00022728"/>
    </source>
</evidence>
<dbReference type="Gene3D" id="1.10.10.60">
    <property type="entry name" value="Homeodomain-like"/>
    <property type="match status" value="2"/>
</dbReference>
<accession>A0A3G2S9H0</accession>
<dbReference type="CDD" id="cd11659">
    <property type="entry name" value="SANT_CDC5_II"/>
    <property type="match status" value="1"/>
</dbReference>
<dbReference type="PROSITE" id="PS50090">
    <property type="entry name" value="MYB_LIKE"/>
    <property type="match status" value="2"/>
</dbReference>
<dbReference type="STRING" id="425264.A0A3G2S9H0"/>
<gene>
    <name evidence="14" type="primary">CEF1</name>
    <name evidence="14" type="ORF">DNF11_3022</name>
</gene>
<evidence type="ECO:0000256" key="8">
    <source>
        <dbReference type="ARBA" id="ARBA00034837"/>
    </source>
</evidence>
<feature type="compositionally biased region" description="Basic and acidic residues" evidence="11">
    <location>
        <begin position="263"/>
        <end position="292"/>
    </location>
</feature>
<keyword evidence="10" id="KW-0175">Coiled coil</keyword>
<dbReference type="EMBL" id="CP033152">
    <property type="protein sequence ID" value="AYO43972.1"/>
    <property type="molecule type" value="Genomic_DNA"/>
</dbReference>
<keyword evidence="6" id="KW-0508">mRNA splicing</keyword>
<dbReference type="InterPro" id="IPR021786">
    <property type="entry name" value="Cdc5p/Cef1_C"/>
</dbReference>
<dbReference type="CDD" id="cd00167">
    <property type="entry name" value="SANT"/>
    <property type="match status" value="1"/>
</dbReference>
<dbReference type="Pfam" id="PF13921">
    <property type="entry name" value="Myb_DNA-bind_6"/>
    <property type="match status" value="1"/>
</dbReference>
<dbReference type="GO" id="GO:0000398">
    <property type="term" value="P:mRNA splicing, via spliceosome"/>
    <property type="evidence" value="ECO:0007669"/>
    <property type="project" value="InterPro"/>
</dbReference>
<feature type="compositionally biased region" description="Low complexity" evidence="11">
    <location>
        <begin position="388"/>
        <end position="404"/>
    </location>
</feature>
<dbReference type="Pfam" id="PF11831">
    <property type="entry name" value="Myb_Cef"/>
    <property type="match status" value="1"/>
</dbReference>
<comment type="similarity">
    <text evidence="1">Belongs to the CEF1 family.</text>
</comment>
<protein>
    <recommendedName>
        <fullName evidence="8">Pre-mRNA-splicing factor CEF1</fullName>
    </recommendedName>
    <alternativeName>
        <fullName evidence="9">Pre-mRNA-splicing factor cef1</fullName>
    </alternativeName>
</protein>
<evidence type="ECO:0000256" key="11">
    <source>
        <dbReference type="SAM" id="MobiDB-lite"/>
    </source>
</evidence>
<feature type="region of interest" description="Disordered" evidence="11">
    <location>
        <begin position="250"/>
        <end position="294"/>
    </location>
</feature>
<dbReference type="FunFam" id="1.10.10.60:FF:000021">
    <property type="entry name" value="CDC5 cell division cycle 5-like"/>
    <property type="match status" value="1"/>
</dbReference>
<feature type="domain" description="Myb-like" evidence="12">
    <location>
        <begin position="54"/>
        <end position="103"/>
    </location>
</feature>
<evidence type="ECO:0000256" key="1">
    <source>
        <dbReference type="ARBA" id="ARBA00010506"/>
    </source>
</evidence>
<evidence type="ECO:0000259" key="12">
    <source>
        <dbReference type="PROSITE" id="PS50090"/>
    </source>
</evidence>
<dbReference type="SUPFAM" id="SSF46689">
    <property type="entry name" value="Homeodomain-like"/>
    <property type="match status" value="1"/>
</dbReference>
<evidence type="ECO:0000313" key="14">
    <source>
        <dbReference type="EMBL" id="AYO43972.1"/>
    </source>
</evidence>